<evidence type="ECO:0000313" key="2">
    <source>
        <dbReference type="Proteomes" id="UP000436047"/>
    </source>
</evidence>
<proteinExistence type="predicted"/>
<evidence type="ECO:0000313" key="1">
    <source>
        <dbReference type="EMBL" id="MSS90705.1"/>
    </source>
</evidence>
<dbReference type="EMBL" id="VUMI01000044">
    <property type="protein sequence ID" value="MSS90705.1"/>
    <property type="molecule type" value="Genomic_DNA"/>
</dbReference>
<dbReference type="Proteomes" id="UP000436047">
    <property type="component" value="Unassembled WGS sequence"/>
</dbReference>
<keyword evidence="2" id="KW-1185">Reference proteome</keyword>
<accession>A0A6N7WLP8</accession>
<sequence length="96" mass="11228">MMDFSIPGSLSYGQREALACAVNAQSCLNCYKLFFDVWLLYVLHLRYFGFIIKYEEVVCGKREWNRSGGKVYGKEQSVILRDREVEKNFWGGILWS</sequence>
<name>A0A6N7WLP8_9FIRM</name>
<organism evidence="1 2">
    <name type="scientific">Eisenbergiella porci</name>
    <dbReference type="NCBI Taxonomy" id="2652274"/>
    <lineage>
        <taxon>Bacteria</taxon>
        <taxon>Bacillati</taxon>
        <taxon>Bacillota</taxon>
        <taxon>Clostridia</taxon>
        <taxon>Lachnospirales</taxon>
        <taxon>Lachnospiraceae</taxon>
        <taxon>Eisenbergiella</taxon>
    </lineage>
</organism>
<gene>
    <name evidence="1" type="ORF">FYJ45_21330</name>
</gene>
<comment type="caution">
    <text evidence="1">The sequence shown here is derived from an EMBL/GenBank/DDBJ whole genome shotgun (WGS) entry which is preliminary data.</text>
</comment>
<protein>
    <submittedName>
        <fullName evidence="1">Uncharacterized protein</fullName>
    </submittedName>
</protein>
<dbReference type="AlphaFoldDB" id="A0A6N7WLP8"/>
<dbReference type="RefSeq" id="WP_154467148.1">
    <property type="nucleotide sequence ID" value="NZ_JAXDZL010000035.1"/>
</dbReference>
<reference evidence="1 2" key="1">
    <citation type="submission" date="2019-08" db="EMBL/GenBank/DDBJ databases">
        <title>In-depth cultivation of the pig gut microbiome towards novel bacterial diversity and tailored functional studies.</title>
        <authorList>
            <person name="Wylensek D."/>
            <person name="Hitch T.C.A."/>
            <person name="Clavel T."/>
        </authorList>
    </citation>
    <scope>NUCLEOTIDE SEQUENCE [LARGE SCALE GENOMIC DNA]</scope>
    <source>
        <strain evidence="1 2">WCA-389-WT-23B</strain>
    </source>
</reference>
<dbReference type="GeneID" id="86055565"/>